<protein>
    <submittedName>
        <fullName evidence="2">Uncharacterized protein</fullName>
    </submittedName>
</protein>
<feature type="compositionally biased region" description="Basic residues" evidence="1">
    <location>
        <begin position="542"/>
        <end position="558"/>
    </location>
</feature>
<name>A0A067T0C8_GALM3</name>
<gene>
    <name evidence="2" type="ORF">GALMADRAFT_213409</name>
</gene>
<evidence type="ECO:0000313" key="3">
    <source>
        <dbReference type="Proteomes" id="UP000027222"/>
    </source>
</evidence>
<organism evidence="2 3">
    <name type="scientific">Galerina marginata (strain CBS 339.88)</name>
    <dbReference type="NCBI Taxonomy" id="685588"/>
    <lineage>
        <taxon>Eukaryota</taxon>
        <taxon>Fungi</taxon>
        <taxon>Dikarya</taxon>
        <taxon>Basidiomycota</taxon>
        <taxon>Agaricomycotina</taxon>
        <taxon>Agaricomycetes</taxon>
        <taxon>Agaricomycetidae</taxon>
        <taxon>Agaricales</taxon>
        <taxon>Agaricineae</taxon>
        <taxon>Strophariaceae</taxon>
        <taxon>Galerina</taxon>
    </lineage>
</organism>
<dbReference type="Proteomes" id="UP000027222">
    <property type="component" value="Unassembled WGS sequence"/>
</dbReference>
<keyword evidence="3" id="KW-1185">Reference proteome</keyword>
<dbReference type="HOGENOM" id="CLU_028346_0_0_1"/>
<dbReference type="EMBL" id="KL142389">
    <property type="protein sequence ID" value="KDR72433.1"/>
    <property type="molecule type" value="Genomic_DNA"/>
</dbReference>
<reference evidence="3" key="1">
    <citation type="journal article" date="2014" name="Proc. Natl. Acad. Sci. U.S.A.">
        <title>Extensive sampling of basidiomycete genomes demonstrates inadequacy of the white-rot/brown-rot paradigm for wood decay fungi.</title>
        <authorList>
            <person name="Riley R."/>
            <person name="Salamov A.A."/>
            <person name="Brown D.W."/>
            <person name="Nagy L.G."/>
            <person name="Floudas D."/>
            <person name="Held B.W."/>
            <person name="Levasseur A."/>
            <person name="Lombard V."/>
            <person name="Morin E."/>
            <person name="Otillar R."/>
            <person name="Lindquist E.A."/>
            <person name="Sun H."/>
            <person name="LaButti K.M."/>
            <person name="Schmutz J."/>
            <person name="Jabbour D."/>
            <person name="Luo H."/>
            <person name="Baker S.E."/>
            <person name="Pisabarro A.G."/>
            <person name="Walton J.D."/>
            <person name="Blanchette R.A."/>
            <person name="Henrissat B."/>
            <person name="Martin F."/>
            <person name="Cullen D."/>
            <person name="Hibbett D.S."/>
            <person name="Grigoriev I.V."/>
        </authorList>
    </citation>
    <scope>NUCLEOTIDE SEQUENCE [LARGE SCALE GENOMIC DNA]</scope>
    <source>
        <strain evidence="3">CBS 339.88</strain>
    </source>
</reference>
<dbReference type="OrthoDB" id="3063186at2759"/>
<accession>A0A067T0C8</accession>
<feature type="compositionally biased region" description="Acidic residues" evidence="1">
    <location>
        <begin position="587"/>
        <end position="600"/>
    </location>
</feature>
<evidence type="ECO:0000313" key="2">
    <source>
        <dbReference type="EMBL" id="KDR72433.1"/>
    </source>
</evidence>
<feature type="compositionally biased region" description="Basic and acidic residues" evidence="1">
    <location>
        <begin position="559"/>
        <end position="570"/>
    </location>
</feature>
<feature type="compositionally biased region" description="Polar residues" evidence="1">
    <location>
        <begin position="431"/>
        <end position="501"/>
    </location>
</feature>
<dbReference type="AlphaFoldDB" id="A0A067T0C8"/>
<sequence>MKSTEESTEFPPIQKSFLKSFYPEYEKYIAEHNPEHNPYSAALTEWRKKKAKVLMEDDCIQDLVKSSPVGAKKWEQAIRRFYCNHYNNKFLADSRRAAAQSATPSLTATLSSSSSDTASPIPSTNKAIQDVLRCAIVTFLGDLSAREMFASENEAAIRQKMEDIRAESPSSTLVGGGLRSKALKILWENADQELWKAKIDTLARDIQANREEFPALMLQALQNLCNRDRLGSTLMSFSYAFRDAQSDWIKGGMLFAGYDDHKKKPVTVKPSDHKAQLDAWLAHADAVLSRKPKVSVYKIPLNKDGIPIPPHIDVLEASVVQIATLLDEYLVALWEFSQSNGPVSTIPWEQIARSPDDYFDASTYQLPCALKSPEQLKSEPLSILALYQYFSTTSTSTPFQFRSRPAISSDHLTADSDDDDDELDVLLNHCPSKSSPPKTANDATTTPRPRPQSISVNATPIPNASTIAPSKSPLLANQNTSPPGNAPTNFPSVTGSSVQVLPSTTTEPPPTQSPEEASPFTVASASGINAGRSSANAQAKSSTKKKNKGRGQSKHKTATTKEDSRAKDDNSTGSADRVPRRARPGIQEEDQEGEDNQEEAMFERGGGGRSPEIVDNIEIYWLDIGRGG</sequence>
<evidence type="ECO:0000256" key="1">
    <source>
        <dbReference type="SAM" id="MobiDB-lite"/>
    </source>
</evidence>
<feature type="compositionally biased region" description="Polar residues" evidence="1">
    <location>
        <begin position="521"/>
        <end position="541"/>
    </location>
</feature>
<feature type="region of interest" description="Disordered" evidence="1">
    <location>
        <begin position="427"/>
        <end position="612"/>
    </location>
</feature>
<proteinExistence type="predicted"/>
<dbReference type="STRING" id="685588.A0A067T0C8"/>